<evidence type="ECO:0000313" key="1">
    <source>
        <dbReference type="EMBL" id="KAF2468299.1"/>
    </source>
</evidence>
<dbReference type="Proteomes" id="UP000799755">
    <property type="component" value="Unassembled WGS sequence"/>
</dbReference>
<proteinExistence type="predicted"/>
<keyword evidence="2" id="KW-1185">Reference proteome</keyword>
<name>A0ACB6QMQ8_9PLEO</name>
<dbReference type="EMBL" id="MU003516">
    <property type="protein sequence ID" value="KAF2468299.1"/>
    <property type="molecule type" value="Genomic_DNA"/>
</dbReference>
<sequence>MNELVCVARVSRDTIPMYCTIHSLGLAPFSYNLTTHSYNPLCLDLNTLSTRLPYDPFSAHARVCAFGSIRPRRSLSVDVNFPLLTINLACVADPQWRYGPCRIAPSNSPGRRIPALGRDVTHLLFISKPCRKDLEELSRRDRCREASGKTALRPYGLFENFFLPQHVVLNPNTYFQASSISLRVAKAAADPPFQNLTLNSPRTATNPTHLHSHSDSTESHLGGGSRGVLDCASSLSRTTGAGTSLSPSCFTRTRLEKPLSRTMWPLLALSASLHFAQLVAAEPVAPGNCTLPPTSPLRFSDDCKLLCRSARWTDVLIFYLGNYAAHAATTKRSPGESVYSSINSIIAALFFPTSGVVRGTKAILSGAIFANTELQTAAKAGAIYAVKRFSSPEPWFPDGVCLEPPTVRKRDLVMNFTSLKIHGRISLPASWYLEPVKSDTEFENDTPRPGGIFEPFKSPFRRPDQRRVRLANSYSAVKSIVALIQAYFAIATLYRSRGTQIDRFGYAAFGLTVAPYAFMSVVNLFGNLICPEYPAVFIVENAELDRLRECIASAGKQEEFFVEGTVGRITLASDQPIIDDPEIERARFERSLKRLWVKRIPKDIAKDMIAIPALTGAVPISIVGGLSGFKEGQSTHSQRVWTMTWLVFGIFMGVSCAKYLRPTGESTPLQFLFIFFAVLTYGVSAVGGFVVVGQMITQYGTCVSVRSAPLRHDNKNVQIINQRIIRVGNSIYAILWPAPNVTDVLLTEFGEGISLSLSFRNRPISRGRWKGGFLEWQAEVLVNNTTRPLPKDLIAVQLNRHDPIPGLHVGNSSTGTIILANGTTSNGTKSVTTSVIECNVGCFNVLSIASILMVIASLFHPVIHYSLTLDISSLATRNNLYIPLLTAGTSWRRTTVPNSQRA</sequence>
<organism evidence="1 2">
    <name type="scientific">Lindgomyces ingoldianus</name>
    <dbReference type="NCBI Taxonomy" id="673940"/>
    <lineage>
        <taxon>Eukaryota</taxon>
        <taxon>Fungi</taxon>
        <taxon>Dikarya</taxon>
        <taxon>Ascomycota</taxon>
        <taxon>Pezizomycotina</taxon>
        <taxon>Dothideomycetes</taxon>
        <taxon>Pleosporomycetidae</taxon>
        <taxon>Pleosporales</taxon>
        <taxon>Lindgomycetaceae</taxon>
        <taxon>Lindgomyces</taxon>
    </lineage>
</organism>
<comment type="caution">
    <text evidence="1">The sequence shown here is derived from an EMBL/GenBank/DDBJ whole genome shotgun (WGS) entry which is preliminary data.</text>
</comment>
<gene>
    <name evidence="1" type="ORF">BDR25DRAFT_357593</name>
</gene>
<reference evidence="1" key="1">
    <citation type="journal article" date="2020" name="Stud. Mycol.">
        <title>101 Dothideomycetes genomes: a test case for predicting lifestyles and emergence of pathogens.</title>
        <authorList>
            <person name="Haridas S."/>
            <person name="Albert R."/>
            <person name="Binder M."/>
            <person name="Bloem J."/>
            <person name="Labutti K."/>
            <person name="Salamov A."/>
            <person name="Andreopoulos B."/>
            <person name="Baker S."/>
            <person name="Barry K."/>
            <person name="Bills G."/>
            <person name="Bluhm B."/>
            <person name="Cannon C."/>
            <person name="Castanera R."/>
            <person name="Culley D."/>
            <person name="Daum C."/>
            <person name="Ezra D."/>
            <person name="Gonzalez J."/>
            <person name="Henrissat B."/>
            <person name="Kuo A."/>
            <person name="Liang C."/>
            <person name="Lipzen A."/>
            <person name="Lutzoni F."/>
            <person name="Magnuson J."/>
            <person name="Mondo S."/>
            <person name="Nolan M."/>
            <person name="Ohm R."/>
            <person name="Pangilinan J."/>
            <person name="Park H.-J."/>
            <person name="Ramirez L."/>
            <person name="Alfaro M."/>
            <person name="Sun H."/>
            <person name="Tritt A."/>
            <person name="Yoshinaga Y."/>
            <person name="Zwiers L.-H."/>
            <person name="Turgeon B."/>
            <person name="Goodwin S."/>
            <person name="Spatafora J."/>
            <person name="Crous P."/>
            <person name="Grigoriev I."/>
        </authorList>
    </citation>
    <scope>NUCLEOTIDE SEQUENCE</scope>
    <source>
        <strain evidence="1">ATCC 200398</strain>
    </source>
</reference>
<evidence type="ECO:0000313" key="2">
    <source>
        <dbReference type="Proteomes" id="UP000799755"/>
    </source>
</evidence>
<protein>
    <submittedName>
        <fullName evidence="1">Uncharacterized protein</fullName>
    </submittedName>
</protein>
<accession>A0ACB6QMQ8</accession>